<comment type="similarity">
    <text evidence="2">Belongs to the metallo-dependent hydrolases superfamily. Hydantoinase/dihydropyrimidinase family.</text>
</comment>
<dbReference type="InterPro" id="IPR050378">
    <property type="entry name" value="Metallo-dep_Hydrolases_sf"/>
</dbReference>
<evidence type="ECO:0000259" key="5">
    <source>
        <dbReference type="Pfam" id="PF01979"/>
    </source>
</evidence>
<dbReference type="InterPro" id="IPR011778">
    <property type="entry name" value="Hydantoinase/dihydroPyrase"/>
</dbReference>
<dbReference type="CDD" id="cd01314">
    <property type="entry name" value="D-HYD"/>
    <property type="match status" value="1"/>
</dbReference>
<comment type="caution">
    <text evidence="6">The sequence shown here is derived from an EMBL/GenBank/DDBJ whole genome shotgun (WGS) entry which is preliminary data.</text>
</comment>
<name>A0ABQ5P5Y7_9ACTN</name>
<evidence type="ECO:0000256" key="4">
    <source>
        <dbReference type="ARBA" id="ARBA00022801"/>
    </source>
</evidence>
<dbReference type="Pfam" id="PF01979">
    <property type="entry name" value="Amidohydro_1"/>
    <property type="match status" value="1"/>
</dbReference>
<feature type="domain" description="Amidohydrolase-related" evidence="5">
    <location>
        <begin position="58"/>
        <end position="444"/>
    </location>
</feature>
<dbReference type="InterPro" id="IPR006680">
    <property type="entry name" value="Amidohydro-rel"/>
</dbReference>
<comment type="cofactor">
    <cofactor evidence="1">
        <name>Zn(2+)</name>
        <dbReference type="ChEBI" id="CHEBI:29105"/>
    </cofactor>
</comment>
<evidence type="ECO:0000313" key="6">
    <source>
        <dbReference type="EMBL" id="GLF98008.1"/>
    </source>
</evidence>
<evidence type="ECO:0000256" key="2">
    <source>
        <dbReference type="ARBA" id="ARBA00008829"/>
    </source>
</evidence>
<dbReference type="RefSeq" id="WP_323449985.1">
    <property type="nucleotide sequence ID" value="NZ_BSBI01000012.1"/>
</dbReference>
<evidence type="ECO:0000256" key="3">
    <source>
        <dbReference type="ARBA" id="ARBA00022723"/>
    </source>
</evidence>
<dbReference type="InterPro" id="IPR011059">
    <property type="entry name" value="Metal-dep_hydrolase_composite"/>
</dbReference>
<evidence type="ECO:0000256" key="1">
    <source>
        <dbReference type="ARBA" id="ARBA00001947"/>
    </source>
</evidence>
<accession>A0ABQ5P5Y7</accession>
<keyword evidence="4" id="KW-0378">Hydrolase</keyword>
<keyword evidence="3" id="KW-0479">Metal-binding</keyword>
<dbReference type="PANTHER" id="PTHR11647">
    <property type="entry name" value="HYDRANTOINASE/DIHYDROPYRIMIDINASE FAMILY MEMBER"/>
    <property type="match status" value="1"/>
</dbReference>
<reference evidence="6 7" key="1">
    <citation type="submission" date="2022-10" db="EMBL/GenBank/DDBJ databases">
        <title>Draft genome sequence of Streptomyces sp. YSPA8.</title>
        <authorList>
            <person name="Moriuchi R."/>
            <person name="Dohra H."/>
            <person name="Yamamura H."/>
            <person name="Kodani S."/>
        </authorList>
    </citation>
    <scope>NUCLEOTIDE SEQUENCE [LARGE SCALE GENOMIC DNA]</scope>
    <source>
        <strain evidence="6 7">YSPA8</strain>
    </source>
</reference>
<evidence type="ECO:0000313" key="7">
    <source>
        <dbReference type="Proteomes" id="UP001291653"/>
    </source>
</evidence>
<dbReference type="Gene3D" id="2.30.40.10">
    <property type="entry name" value="Urease, subunit C, domain 1"/>
    <property type="match status" value="1"/>
</dbReference>
<dbReference type="EMBL" id="BSBI01000012">
    <property type="protein sequence ID" value="GLF98008.1"/>
    <property type="molecule type" value="Genomic_DNA"/>
</dbReference>
<keyword evidence="7" id="KW-1185">Reference proteome</keyword>
<dbReference type="Gene3D" id="3.20.20.140">
    <property type="entry name" value="Metal-dependent hydrolases"/>
    <property type="match status" value="1"/>
</dbReference>
<gene>
    <name evidence="6" type="primary">hydA</name>
    <name evidence="6" type="ORF">SYYSPA8_26945</name>
</gene>
<proteinExistence type="inferred from homology"/>
<protein>
    <submittedName>
        <fullName evidence="6">Dihydropyrimidinase</fullName>
    </submittedName>
</protein>
<dbReference type="SUPFAM" id="SSF51556">
    <property type="entry name" value="Metallo-dependent hydrolases"/>
    <property type="match status" value="1"/>
</dbReference>
<dbReference type="InterPro" id="IPR032466">
    <property type="entry name" value="Metal_Hydrolase"/>
</dbReference>
<dbReference type="NCBIfam" id="TIGR02033">
    <property type="entry name" value="D-hydantoinase"/>
    <property type="match status" value="1"/>
</dbReference>
<dbReference type="SUPFAM" id="SSF51338">
    <property type="entry name" value="Composite domain of metallo-dependent hydrolases"/>
    <property type="match status" value="2"/>
</dbReference>
<dbReference type="PANTHER" id="PTHR11647:SF1">
    <property type="entry name" value="COLLAPSIN RESPONSE MEDIATOR PROTEIN"/>
    <property type="match status" value="1"/>
</dbReference>
<dbReference type="Proteomes" id="UP001291653">
    <property type="component" value="Unassembled WGS sequence"/>
</dbReference>
<sequence>MSSGTRTLIRGGLVVTAADETHADVLIEHGRIAALAAHGTAVAESWTAERVIDAANKYVIPGGVDAHTHMELPFGGTAASDTFETGTRAAAWGGTTTIVDFAVQSVGQSPRHGLDTWYAKADGNCAIDYAFHMILSDVDERSLAAMDRLVEEGVTSFKLFMAYPGVFYSDDGQILRAMQRASDNGGLIMMHAENGIAIDVLVEQALAAGRTDPRYHGEVRRALLEAEATHRAIQLARVAGSPLYVVHVSAAEALAEITAARAKGLPVFGETCPQYLFLSTDNLAEPGFEGAKYVCSTPLRPGEHQAALWRGLRTDDLQVVSTDHCPFCFSGQKELGRNDFSKIPNGLPGVENRMDLLHQAVLDGHLTRRRWIDIACATPARMFGLYPKKGTIAPGADADVVIYDPHAEQTLSAATHHMNVDYNPYEGTRITGQVETVLSRGEVVIDRRTYTGRAGHGQYLPRGTCQYLG</sequence>
<organism evidence="6 7">
    <name type="scientific">Streptomyces yaizuensis</name>
    <dbReference type="NCBI Taxonomy" id="2989713"/>
    <lineage>
        <taxon>Bacteria</taxon>
        <taxon>Bacillati</taxon>
        <taxon>Actinomycetota</taxon>
        <taxon>Actinomycetes</taxon>
        <taxon>Kitasatosporales</taxon>
        <taxon>Streptomycetaceae</taxon>
        <taxon>Streptomyces</taxon>
    </lineage>
</organism>